<protein>
    <submittedName>
        <fullName evidence="2 3">Uncharacterized protein</fullName>
    </submittedName>
</protein>
<evidence type="ECO:0000313" key="3">
    <source>
        <dbReference type="EnsemblPlants" id="KEH33019"/>
    </source>
</evidence>
<dbReference type="EMBL" id="CM001219">
    <property type="protein sequence ID" value="KEH33019.1"/>
    <property type="molecule type" value="Genomic_DNA"/>
</dbReference>
<accession>A0A072UT70</accession>
<feature type="compositionally biased region" description="Basic and acidic residues" evidence="1">
    <location>
        <begin position="173"/>
        <end position="186"/>
    </location>
</feature>
<feature type="compositionally biased region" description="Basic residues" evidence="1">
    <location>
        <begin position="163"/>
        <end position="172"/>
    </location>
</feature>
<feature type="compositionally biased region" description="Low complexity" evidence="1">
    <location>
        <begin position="187"/>
        <end position="201"/>
    </location>
</feature>
<evidence type="ECO:0000256" key="1">
    <source>
        <dbReference type="SAM" id="MobiDB-lite"/>
    </source>
</evidence>
<dbReference type="InterPro" id="IPR053134">
    <property type="entry name" value="RNA-dir_DNA_polymerase"/>
</dbReference>
<keyword evidence="4" id="KW-1185">Reference proteome</keyword>
<dbReference type="PANTHER" id="PTHR24559">
    <property type="entry name" value="TRANSPOSON TY3-I GAG-POL POLYPROTEIN"/>
    <property type="match status" value="1"/>
</dbReference>
<dbReference type="EnsemblPlants" id="KEH33019">
    <property type="protein sequence ID" value="KEH33019"/>
    <property type="gene ID" value="MTR_3g015383"/>
</dbReference>
<reference evidence="2 4" key="1">
    <citation type="journal article" date="2011" name="Nature">
        <title>The Medicago genome provides insight into the evolution of rhizobial symbioses.</title>
        <authorList>
            <person name="Young N.D."/>
            <person name="Debelle F."/>
            <person name="Oldroyd G.E."/>
            <person name="Geurts R."/>
            <person name="Cannon S.B."/>
            <person name="Udvardi M.K."/>
            <person name="Benedito V.A."/>
            <person name="Mayer K.F."/>
            <person name="Gouzy J."/>
            <person name="Schoof H."/>
            <person name="Van de Peer Y."/>
            <person name="Proost S."/>
            <person name="Cook D.R."/>
            <person name="Meyers B.C."/>
            <person name="Spannagl M."/>
            <person name="Cheung F."/>
            <person name="De Mita S."/>
            <person name="Krishnakumar V."/>
            <person name="Gundlach H."/>
            <person name="Zhou S."/>
            <person name="Mudge J."/>
            <person name="Bharti A.K."/>
            <person name="Murray J.D."/>
            <person name="Naoumkina M.A."/>
            <person name="Rosen B."/>
            <person name="Silverstein K.A."/>
            <person name="Tang H."/>
            <person name="Rombauts S."/>
            <person name="Zhao P.X."/>
            <person name="Zhou P."/>
            <person name="Barbe V."/>
            <person name="Bardou P."/>
            <person name="Bechner M."/>
            <person name="Bellec A."/>
            <person name="Berger A."/>
            <person name="Berges H."/>
            <person name="Bidwell S."/>
            <person name="Bisseling T."/>
            <person name="Choisne N."/>
            <person name="Couloux A."/>
            <person name="Denny R."/>
            <person name="Deshpande S."/>
            <person name="Dai X."/>
            <person name="Doyle J.J."/>
            <person name="Dudez A.M."/>
            <person name="Farmer A.D."/>
            <person name="Fouteau S."/>
            <person name="Franken C."/>
            <person name="Gibelin C."/>
            <person name="Gish J."/>
            <person name="Goldstein S."/>
            <person name="Gonzalez A.J."/>
            <person name="Green P.J."/>
            <person name="Hallab A."/>
            <person name="Hartog M."/>
            <person name="Hua A."/>
            <person name="Humphray S.J."/>
            <person name="Jeong D.H."/>
            <person name="Jing Y."/>
            <person name="Jocker A."/>
            <person name="Kenton S.M."/>
            <person name="Kim D.J."/>
            <person name="Klee K."/>
            <person name="Lai H."/>
            <person name="Lang C."/>
            <person name="Lin S."/>
            <person name="Macmil S.L."/>
            <person name="Magdelenat G."/>
            <person name="Matthews L."/>
            <person name="McCorrison J."/>
            <person name="Monaghan E.L."/>
            <person name="Mun J.H."/>
            <person name="Najar F.Z."/>
            <person name="Nicholson C."/>
            <person name="Noirot C."/>
            <person name="O'Bleness M."/>
            <person name="Paule C.R."/>
            <person name="Poulain J."/>
            <person name="Prion F."/>
            <person name="Qin B."/>
            <person name="Qu C."/>
            <person name="Retzel E.F."/>
            <person name="Riddle C."/>
            <person name="Sallet E."/>
            <person name="Samain S."/>
            <person name="Samson N."/>
            <person name="Sanders I."/>
            <person name="Saurat O."/>
            <person name="Scarpelli C."/>
            <person name="Schiex T."/>
            <person name="Segurens B."/>
            <person name="Severin A.J."/>
            <person name="Sherrier D.J."/>
            <person name="Shi R."/>
            <person name="Sims S."/>
            <person name="Singer S.R."/>
            <person name="Sinharoy S."/>
            <person name="Sterck L."/>
            <person name="Viollet A."/>
            <person name="Wang B.B."/>
            <person name="Wang K."/>
            <person name="Wang M."/>
            <person name="Wang X."/>
            <person name="Warfsmann J."/>
            <person name="Weissenbach J."/>
            <person name="White D.D."/>
            <person name="White J.D."/>
            <person name="Wiley G.B."/>
            <person name="Wincker P."/>
            <person name="Xing Y."/>
            <person name="Yang L."/>
            <person name="Yao Z."/>
            <person name="Ying F."/>
            <person name="Zhai J."/>
            <person name="Zhou L."/>
            <person name="Zuber A."/>
            <person name="Denarie J."/>
            <person name="Dixon R.A."/>
            <person name="May G.D."/>
            <person name="Schwartz D.C."/>
            <person name="Rogers J."/>
            <person name="Quetier F."/>
            <person name="Town C.D."/>
            <person name="Roe B.A."/>
        </authorList>
    </citation>
    <scope>NUCLEOTIDE SEQUENCE [LARGE SCALE GENOMIC DNA]</scope>
    <source>
        <strain evidence="2">A17</strain>
        <strain evidence="3 4">cv. Jemalong A17</strain>
    </source>
</reference>
<gene>
    <name evidence="2" type="ordered locus">MTR_3g015383</name>
</gene>
<dbReference type="PANTHER" id="PTHR24559:SF444">
    <property type="entry name" value="REVERSE TRANSCRIPTASE DOMAIN-CONTAINING PROTEIN"/>
    <property type="match status" value="1"/>
</dbReference>
<proteinExistence type="predicted"/>
<reference evidence="2 4" key="2">
    <citation type="journal article" date="2014" name="BMC Genomics">
        <title>An improved genome release (version Mt4.0) for the model legume Medicago truncatula.</title>
        <authorList>
            <person name="Tang H."/>
            <person name="Krishnakumar V."/>
            <person name="Bidwell S."/>
            <person name="Rosen B."/>
            <person name="Chan A."/>
            <person name="Zhou S."/>
            <person name="Gentzbittel L."/>
            <person name="Childs K.L."/>
            <person name="Yandell M."/>
            <person name="Gundlach H."/>
            <person name="Mayer K.F."/>
            <person name="Schwartz D.C."/>
            <person name="Town C.D."/>
        </authorList>
    </citation>
    <scope>GENOME REANNOTATION</scope>
    <source>
        <strain evidence="2">A17</strain>
        <strain evidence="3 4">cv. Jemalong A17</strain>
    </source>
</reference>
<evidence type="ECO:0000313" key="2">
    <source>
        <dbReference type="EMBL" id="KEH33019.1"/>
    </source>
</evidence>
<dbReference type="HOGENOM" id="CLU_974431_0_0_1"/>
<dbReference type="AlphaFoldDB" id="A0A072UT70"/>
<feature type="compositionally biased region" description="Polar residues" evidence="1">
    <location>
        <begin position="202"/>
        <end position="213"/>
    </location>
</feature>
<organism evidence="2 4">
    <name type="scientific">Medicago truncatula</name>
    <name type="common">Barrel medic</name>
    <name type="synonym">Medicago tribuloides</name>
    <dbReference type="NCBI Taxonomy" id="3880"/>
    <lineage>
        <taxon>Eukaryota</taxon>
        <taxon>Viridiplantae</taxon>
        <taxon>Streptophyta</taxon>
        <taxon>Embryophyta</taxon>
        <taxon>Tracheophyta</taxon>
        <taxon>Spermatophyta</taxon>
        <taxon>Magnoliopsida</taxon>
        <taxon>eudicotyledons</taxon>
        <taxon>Gunneridae</taxon>
        <taxon>Pentapetalae</taxon>
        <taxon>rosids</taxon>
        <taxon>fabids</taxon>
        <taxon>Fabales</taxon>
        <taxon>Fabaceae</taxon>
        <taxon>Papilionoideae</taxon>
        <taxon>50 kb inversion clade</taxon>
        <taxon>NPAAA clade</taxon>
        <taxon>Hologalegina</taxon>
        <taxon>IRL clade</taxon>
        <taxon>Trifolieae</taxon>
        <taxon>Medicago</taxon>
    </lineage>
</organism>
<feature type="compositionally biased region" description="Basic residues" evidence="1">
    <location>
        <begin position="229"/>
        <end position="248"/>
    </location>
</feature>
<dbReference type="SUPFAM" id="SSF56672">
    <property type="entry name" value="DNA/RNA polymerases"/>
    <property type="match status" value="1"/>
</dbReference>
<dbReference type="Gene3D" id="3.10.10.10">
    <property type="entry name" value="HIV Type 1 Reverse Transcriptase, subunit A, domain 1"/>
    <property type="match status" value="1"/>
</dbReference>
<reference evidence="3" key="3">
    <citation type="submission" date="2015-04" db="UniProtKB">
        <authorList>
            <consortium name="EnsemblPlants"/>
        </authorList>
    </citation>
    <scope>IDENTIFICATION</scope>
    <source>
        <strain evidence="3">cv. Jemalong A17</strain>
    </source>
</reference>
<sequence length="286" mass="33680">MLPPNFEFPVYEAWVEEDEEIPDELRWMLEQERKAIQPHKEEIELINLGTEDDKKEIKIGAEYDDIFAWSYKDMPGLDHDVVEHRLPLKPECPPVKQKLRRSHPDMALKIKEEVRKQIDAGFLITSEYPQWLANIVPVPKKDEILRESSSLNRFCSAIQVRIRHRKRRIRARSQREEKRKKSESSNKTKSSTESGNKTESSAKSSNKSAPRTTKINKVRTKSPRTSPNNKHKFGQRVTRRGKRRNAKKLKPESQSTAEKVTFFTFLFLFLHFQKVFFKVQTQIYSD</sequence>
<evidence type="ECO:0000313" key="4">
    <source>
        <dbReference type="Proteomes" id="UP000002051"/>
    </source>
</evidence>
<dbReference type="InterPro" id="IPR043502">
    <property type="entry name" value="DNA/RNA_pol_sf"/>
</dbReference>
<feature type="region of interest" description="Disordered" evidence="1">
    <location>
        <begin position="163"/>
        <end position="254"/>
    </location>
</feature>
<name>A0A072UT70_MEDTR</name>
<dbReference type="Proteomes" id="UP000002051">
    <property type="component" value="Chromosome 3"/>
</dbReference>